<comment type="caution">
    <text evidence="2">The sequence shown here is derived from an EMBL/GenBank/DDBJ whole genome shotgun (WGS) entry which is preliminary data.</text>
</comment>
<protein>
    <submittedName>
        <fullName evidence="2">Uncharacterized protein</fullName>
    </submittedName>
</protein>
<evidence type="ECO:0000313" key="3">
    <source>
        <dbReference type="Proteomes" id="UP000499080"/>
    </source>
</evidence>
<dbReference type="EMBL" id="BGPR01004920">
    <property type="protein sequence ID" value="GBN04867.1"/>
    <property type="molecule type" value="Genomic_DNA"/>
</dbReference>
<evidence type="ECO:0000313" key="2">
    <source>
        <dbReference type="EMBL" id="GBN04867.1"/>
    </source>
</evidence>
<accession>A0A4Y2KT69</accession>
<proteinExistence type="predicted"/>
<gene>
    <name evidence="2" type="ORF">AVEN_124480_1</name>
</gene>
<feature type="region of interest" description="Disordered" evidence="1">
    <location>
        <begin position="20"/>
        <end position="45"/>
    </location>
</feature>
<reference evidence="2 3" key="1">
    <citation type="journal article" date="2019" name="Sci. Rep.">
        <title>Orb-weaving spider Araneus ventricosus genome elucidates the spidroin gene catalogue.</title>
        <authorList>
            <person name="Kono N."/>
            <person name="Nakamura H."/>
            <person name="Ohtoshi R."/>
            <person name="Moran D.A.P."/>
            <person name="Shinohara A."/>
            <person name="Yoshida Y."/>
            <person name="Fujiwara M."/>
            <person name="Mori M."/>
            <person name="Tomita M."/>
            <person name="Arakawa K."/>
        </authorList>
    </citation>
    <scope>NUCLEOTIDE SEQUENCE [LARGE SCALE GENOMIC DNA]</scope>
</reference>
<evidence type="ECO:0000256" key="1">
    <source>
        <dbReference type="SAM" id="MobiDB-lite"/>
    </source>
</evidence>
<name>A0A4Y2KT69_ARAVE</name>
<dbReference type="Proteomes" id="UP000499080">
    <property type="component" value="Unassembled WGS sequence"/>
</dbReference>
<dbReference type="AlphaFoldDB" id="A0A4Y2KT69"/>
<organism evidence="2 3">
    <name type="scientific">Araneus ventricosus</name>
    <name type="common">Orbweaver spider</name>
    <name type="synonym">Epeira ventricosa</name>
    <dbReference type="NCBI Taxonomy" id="182803"/>
    <lineage>
        <taxon>Eukaryota</taxon>
        <taxon>Metazoa</taxon>
        <taxon>Ecdysozoa</taxon>
        <taxon>Arthropoda</taxon>
        <taxon>Chelicerata</taxon>
        <taxon>Arachnida</taxon>
        <taxon>Araneae</taxon>
        <taxon>Araneomorphae</taxon>
        <taxon>Entelegynae</taxon>
        <taxon>Araneoidea</taxon>
        <taxon>Araneidae</taxon>
        <taxon>Araneus</taxon>
    </lineage>
</organism>
<keyword evidence="3" id="KW-1185">Reference proteome</keyword>
<sequence>MLLNNKSCLLCQTSCRRRHPRSPRIKSMRHADEKQPASVQEPSTSAETHILECTFQENLRDLFFWQNCPKETFVSKSRLELEVISEIGEFNFSCLNKLRAKQNELNSETVHIVQKRDKRHIEQSAKTCKRKRISKNLSKSAYNTKILVKKMATSAHVFMSSSANSSYRVVVQNMITCIE</sequence>